<evidence type="ECO:0000256" key="2">
    <source>
        <dbReference type="ARBA" id="ARBA00023125"/>
    </source>
</evidence>
<dbReference type="InterPro" id="IPR036390">
    <property type="entry name" value="WH_DNA-bd_sf"/>
</dbReference>
<dbReference type="PANTHER" id="PTHR33164:SF57">
    <property type="entry name" value="MARR-FAMILY TRANSCRIPTIONAL REGULATOR"/>
    <property type="match status" value="1"/>
</dbReference>
<dbReference type="InterPro" id="IPR023187">
    <property type="entry name" value="Tscrpt_reg_MarR-type_CS"/>
</dbReference>
<accession>A0ABY7NHD1</accession>
<reference evidence="5 6" key="1">
    <citation type="submission" date="2022-12" db="EMBL/GenBank/DDBJ databases">
        <title>Sphingomonas abieness sp. nov., an endophytic bacterium isolated from Abies koreana.</title>
        <authorList>
            <person name="Jiang L."/>
            <person name="Lee J."/>
        </authorList>
    </citation>
    <scope>NUCLEOTIDE SEQUENCE [LARGE SCALE GENOMIC DNA]</scope>
    <source>
        <strain evidence="6">PAMB 00755</strain>
    </source>
</reference>
<evidence type="ECO:0000256" key="3">
    <source>
        <dbReference type="ARBA" id="ARBA00023163"/>
    </source>
</evidence>
<dbReference type="InterPro" id="IPR036388">
    <property type="entry name" value="WH-like_DNA-bd_sf"/>
</dbReference>
<name>A0ABY7NHD1_9SPHN</name>
<evidence type="ECO:0000313" key="5">
    <source>
        <dbReference type="EMBL" id="WBO20899.1"/>
    </source>
</evidence>
<dbReference type="RefSeq" id="WP_270075549.1">
    <property type="nucleotide sequence ID" value="NZ_CP115174.1"/>
</dbReference>
<feature type="domain" description="HTH marR-type" evidence="4">
    <location>
        <begin position="10"/>
        <end position="146"/>
    </location>
</feature>
<dbReference type="PROSITE" id="PS01117">
    <property type="entry name" value="HTH_MARR_1"/>
    <property type="match status" value="1"/>
</dbReference>
<dbReference type="EMBL" id="CP115174">
    <property type="protein sequence ID" value="WBO20899.1"/>
    <property type="molecule type" value="Genomic_DNA"/>
</dbReference>
<dbReference type="PROSITE" id="PS50995">
    <property type="entry name" value="HTH_MARR_2"/>
    <property type="match status" value="1"/>
</dbReference>
<dbReference type="Proteomes" id="UP001210865">
    <property type="component" value="Chromosome"/>
</dbReference>
<evidence type="ECO:0000256" key="1">
    <source>
        <dbReference type="ARBA" id="ARBA00023015"/>
    </source>
</evidence>
<protein>
    <submittedName>
        <fullName evidence="5">MarR family winged helix-turn-helix transcriptional regulator</fullName>
    </submittedName>
</protein>
<sequence length="155" mass="16557">MTDETPWHDALSLPALLRHARNTYGVAMREALNAAGYDDIPGNGLYILGGLALGDGGVPIGQLCRDLRITKQAAGQLVDTLVLRGYLDRTTDDDDRRRLIVSLTARGRAAANAQTEGRKKVDAALLAAVGDEDVARTCRTLAALIVIGREDPNHG</sequence>
<dbReference type="SUPFAM" id="SSF46785">
    <property type="entry name" value="Winged helix' DNA-binding domain"/>
    <property type="match status" value="1"/>
</dbReference>
<evidence type="ECO:0000259" key="4">
    <source>
        <dbReference type="PROSITE" id="PS50995"/>
    </source>
</evidence>
<dbReference type="Pfam" id="PF12802">
    <property type="entry name" value="MarR_2"/>
    <property type="match status" value="1"/>
</dbReference>
<keyword evidence="2" id="KW-0238">DNA-binding</keyword>
<proteinExistence type="predicted"/>
<dbReference type="InterPro" id="IPR000835">
    <property type="entry name" value="HTH_MarR-typ"/>
</dbReference>
<gene>
    <name evidence="5" type="ORF">PBT88_11825</name>
</gene>
<keyword evidence="1" id="KW-0805">Transcription regulation</keyword>
<dbReference type="PANTHER" id="PTHR33164">
    <property type="entry name" value="TRANSCRIPTIONAL REGULATOR, MARR FAMILY"/>
    <property type="match status" value="1"/>
</dbReference>
<dbReference type="InterPro" id="IPR039422">
    <property type="entry name" value="MarR/SlyA-like"/>
</dbReference>
<dbReference type="SMART" id="SM00347">
    <property type="entry name" value="HTH_MARR"/>
    <property type="match status" value="1"/>
</dbReference>
<keyword evidence="6" id="KW-1185">Reference proteome</keyword>
<organism evidence="5 6">
    <name type="scientific">Sphingomonas abietis</name>
    <dbReference type="NCBI Taxonomy" id="3012344"/>
    <lineage>
        <taxon>Bacteria</taxon>
        <taxon>Pseudomonadati</taxon>
        <taxon>Pseudomonadota</taxon>
        <taxon>Alphaproteobacteria</taxon>
        <taxon>Sphingomonadales</taxon>
        <taxon>Sphingomonadaceae</taxon>
        <taxon>Sphingomonas</taxon>
    </lineage>
</organism>
<dbReference type="Gene3D" id="1.10.10.10">
    <property type="entry name" value="Winged helix-like DNA-binding domain superfamily/Winged helix DNA-binding domain"/>
    <property type="match status" value="1"/>
</dbReference>
<evidence type="ECO:0000313" key="6">
    <source>
        <dbReference type="Proteomes" id="UP001210865"/>
    </source>
</evidence>
<keyword evidence="3" id="KW-0804">Transcription</keyword>